<feature type="region of interest" description="Disordered" evidence="1">
    <location>
        <begin position="1"/>
        <end position="88"/>
    </location>
</feature>
<feature type="compositionally biased region" description="Basic and acidic residues" evidence="1">
    <location>
        <begin position="110"/>
        <end position="127"/>
    </location>
</feature>
<evidence type="ECO:0000256" key="1">
    <source>
        <dbReference type="SAM" id="MobiDB-lite"/>
    </source>
</evidence>
<gene>
    <name evidence="2" type="ORF">AVDCRST_MAG73-2926</name>
</gene>
<feature type="region of interest" description="Disordered" evidence="1">
    <location>
        <begin position="195"/>
        <end position="229"/>
    </location>
</feature>
<sequence length="433" mass="47703">EAESGRTVRVRLGCRRHHRHDPDGDGRCPVSLRGRPQTGHRSLRLGTRGADRRRGTEPGRTRARSTLDWGPRRPDRTEAGPYRRHGADRGCAGSPFVRYRALAGLRPLRGDRRGRVRRHESGQHLDARQPLVHAQPRHGPLDRHLRHRPRPVGRGPRRDLDPDRHRLADHLPGAGAGAGGGDGAAGIAVAAGCPGRADRCGRSSRAGIGRGRGGAAGGDRRRRAADPGVLAPRLGVRRLRLHDGLCQHPFHGLRRRHGDARDDRGQRGCRHRGVQRDRHHRARPGRRPAAAIPGPGADLRPPRDRVPGPVRDAGGAAGLRLRRRARRLLDRDHPADRRNRRRPLRSQELRRHIRHHVHGDEPRFWDWGLARRRDLRRLRRVPGGAGGQRAGRLVGRGGGLLRPRSETGCAPGAGRDPGRAGPSWGSGLRGGGL</sequence>
<feature type="compositionally biased region" description="Basic and acidic residues" evidence="1">
    <location>
        <begin position="327"/>
        <end position="337"/>
    </location>
</feature>
<feature type="non-terminal residue" evidence="2">
    <location>
        <position position="433"/>
    </location>
</feature>
<reference evidence="2" key="1">
    <citation type="submission" date="2020-02" db="EMBL/GenBank/DDBJ databases">
        <authorList>
            <person name="Meier V. D."/>
        </authorList>
    </citation>
    <scope>NUCLEOTIDE SEQUENCE</scope>
    <source>
        <strain evidence="2">AVDCRST_MAG73</strain>
    </source>
</reference>
<feature type="compositionally biased region" description="Basic and acidic residues" evidence="1">
    <location>
        <begin position="156"/>
        <end position="169"/>
    </location>
</feature>
<feature type="compositionally biased region" description="Basic and acidic residues" evidence="1">
    <location>
        <begin position="49"/>
        <end position="60"/>
    </location>
</feature>
<feature type="region of interest" description="Disordered" evidence="1">
    <location>
        <begin position="249"/>
        <end position="344"/>
    </location>
</feature>
<feature type="region of interest" description="Disordered" evidence="1">
    <location>
        <begin position="382"/>
        <end position="433"/>
    </location>
</feature>
<accession>A0A6J4UJ97</accession>
<feature type="compositionally biased region" description="Gly residues" evidence="1">
    <location>
        <begin position="208"/>
        <end position="217"/>
    </location>
</feature>
<dbReference type="AlphaFoldDB" id="A0A6J4UJ97"/>
<feature type="compositionally biased region" description="Low complexity" evidence="1">
    <location>
        <begin position="287"/>
        <end position="297"/>
    </location>
</feature>
<feature type="non-terminal residue" evidence="2">
    <location>
        <position position="1"/>
    </location>
</feature>
<organism evidence="2">
    <name type="scientific">uncultured Thermomicrobiales bacterium</name>
    <dbReference type="NCBI Taxonomy" id="1645740"/>
    <lineage>
        <taxon>Bacteria</taxon>
        <taxon>Pseudomonadati</taxon>
        <taxon>Thermomicrobiota</taxon>
        <taxon>Thermomicrobia</taxon>
        <taxon>Thermomicrobiales</taxon>
        <taxon>environmental samples</taxon>
    </lineage>
</organism>
<protein>
    <submittedName>
        <fullName evidence="2">Uncharacterized protein</fullName>
    </submittedName>
</protein>
<feature type="region of interest" description="Disordered" evidence="1">
    <location>
        <begin position="110"/>
        <end position="182"/>
    </location>
</feature>
<feature type="compositionally biased region" description="Gly residues" evidence="1">
    <location>
        <begin position="383"/>
        <end position="400"/>
    </location>
</feature>
<feature type="compositionally biased region" description="Basic residues" evidence="1">
    <location>
        <begin position="267"/>
        <end position="286"/>
    </location>
</feature>
<feature type="compositionally biased region" description="Low complexity" evidence="1">
    <location>
        <begin position="408"/>
        <end position="426"/>
    </location>
</feature>
<name>A0A6J4UJ97_9BACT</name>
<dbReference type="EMBL" id="CADCWE010000192">
    <property type="protein sequence ID" value="CAA9551115.1"/>
    <property type="molecule type" value="Genomic_DNA"/>
</dbReference>
<feature type="compositionally biased region" description="Basic residues" evidence="1">
    <location>
        <begin position="8"/>
        <end position="19"/>
    </location>
</feature>
<proteinExistence type="predicted"/>
<evidence type="ECO:0000313" key="2">
    <source>
        <dbReference type="EMBL" id="CAA9551115.1"/>
    </source>
</evidence>